<dbReference type="InterPro" id="IPR037523">
    <property type="entry name" value="VOC_core"/>
</dbReference>
<sequence length="333" mass="38561">MNEVKQFKGIHHVTAITSSAEKIYKFYTEVLGLRLVKKNVNQDDLSTYHLFFADDRGNPGTDMTFFDFNESAAHQKGTNDISRTSFRVPNDEALKYWEKRLTYYTVKQDNILTHFGKQVLYFEDFDKQQYAIFSDEKNTGIGSGEPWYKGPVPNEYAITGLGPIFLKVQFEEMMENALVKVMQMQKVASEHNFTLFEMGEGGNGASVIVEKDDTSQSARQGYGGVHHVAFRVEDKEHLDAWENRFNQLGLTNSGFIDRFYFKAVYIRLYPNILFELSTEGPGFIDDQEAYEVLGETLTLPPHLRNKREYVETQLPHFDTIRSTKNFEKEYFNQ</sequence>
<proteinExistence type="predicted"/>
<gene>
    <name evidence="2" type="ORF">SAMN04488700_1323</name>
</gene>
<protein>
    <submittedName>
        <fullName evidence="2">Glyoxalase family protein</fullName>
    </submittedName>
</protein>
<dbReference type="AlphaFoldDB" id="A0A1X7N5Z0"/>
<dbReference type="RefSeq" id="WP_085559496.1">
    <property type="nucleotide sequence ID" value="NZ_FOAH01000007.1"/>
</dbReference>
<evidence type="ECO:0000259" key="1">
    <source>
        <dbReference type="PROSITE" id="PS51819"/>
    </source>
</evidence>
<feature type="domain" description="VOC" evidence="1">
    <location>
        <begin position="160"/>
        <end position="279"/>
    </location>
</feature>
<name>A0A1X7N5Z0_9LACT</name>
<dbReference type="InterPro" id="IPR004360">
    <property type="entry name" value="Glyas_Fos-R_dOase_dom"/>
</dbReference>
<dbReference type="STRING" id="1073423.SAMN04488700_1323"/>
<evidence type="ECO:0000313" key="2">
    <source>
        <dbReference type="EMBL" id="SMH31915.1"/>
    </source>
</evidence>
<dbReference type="Proteomes" id="UP000193435">
    <property type="component" value="Unassembled WGS sequence"/>
</dbReference>
<reference evidence="2 3" key="1">
    <citation type="submission" date="2017-04" db="EMBL/GenBank/DDBJ databases">
        <authorList>
            <person name="Afonso C.L."/>
            <person name="Miller P.J."/>
            <person name="Scott M.A."/>
            <person name="Spackman E."/>
            <person name="Goraichik I."/>
            <person name="Dimitrov K.M."/>
            <person name="Suarez D.L."/>
            <person name="Swayne D.E."/>
        </authorList>
    </citation>
    <scope>NUCLEOTIDE SEQUENCE [LARGE SCALE GENOMIC DNA]</scope>
    <source>
        <strain evidence="2 3">LMG26642</strain>
    </source>
</reference>
<dbReference type="EMBL" id="FXBJ01000002">
    <property type="protein sequence ID" value="SMH31915.1"/>
    <property type="molecule type" value="Genomic_DNA"/>
</dbReference>
<evidence type="ECO:0000313" key="3">
    <source>
        <dbReference type="Proteomes" id="UP000193435"/>
    </source>
</evidence>
<dbReference type="SUPFAM" id="SSF54593">
    <property type="entry name" value="Glyoxalase/Bleomycin resistance protein/Dihydroxybiphenyl dioxygenase"/>
    <property type="match status" value="1"/>
</dbReference>
<dbReference type="Pfam" id="PF00903">
    <property type="entry name" value="Glyoxalase"/>
    <property type="match status" value="1"/>
</dbReference>
<organism evidence="2 3">
    <name type="scientific">Carnobacterium iners</name>
    <dbReference type="NCBI Taxonomy" id="1073423"/>
    <lineage>
        <taxon>Bacteria</taxon>
        <taxon>Bacillati</taxon>
        <taxon>Bacillota</taxon>
        <taxon>Bacilli</taxon>
        <taxon>Lactobacillales</taxon>
        <taxon>Carnobacteriaceae</taxon>
        <taxon>Carnobacterium</taxon>
    </lineage>
</organism>
<dbReference type="Gene3D" id="3.10.180.10">
    <property type="entry name" value="2,3-Dihydroxybiphenyl 1,2-Dioxygenase, domain 1"/>
    <property type="match status" value="2"/>
</dbReference>
<dbReference type="InterPro" id="IPR029068">
    <property type="entry name" value="Glyas_Bleomycin-R_OHBP_Dase"/>
</dbReference>
<dbReference type="InterPro" id="IPR052537">
    <property type="entry name" value="Extradiol_RC_dioxygenase"/>
</dbReference>
<accession>A0A1X7N5Z0</accession>
<dbReference type="PANTHER" id="PTHR36110:SF3">
    <property type="entry name" value="VOC DOMAIN-CONTAINING PROTEIN"/>
    <property type="match status" value="1"/>
</dbReference>
<feature type="domain" description="VOC" evidence="1">
    <location>
        <begin position="9"/>
        <end position="135"/>
    </location>
</feature>
<dbReference type="PROSITE" id="PS51819">
    <property type="entry name" value="VOC"/>
    <property type="match status" value="2"/>
</dbReference>
<keyword evidence="3" id="KW-1185">Reference proteome</keyword>
<dbReference type="PANTHER" id="PTHR36110">
    <property type="entry name" value="RING-CLEAVING DIOXYGENASE MHQE-RELATED"/>
    <property type="match status" value="1"/>
</dbReference>
<dbReference type="OrthoDB" id="9785698at2"/>